<reference evidence="2 3" key="1">
    <citation type="submission" date="2019-09" db="EMBL/GenBank/DDBJ databases">
        <title>Draft genome sequencing of Hungatella hathewayi 123Y-2.</title>
        <authorList>
            <person name="Lv Q."/>
            <person name="Li S."/>
        </authorList>
    </citation>
    <scope>NUCLEOTIDE SEQUENCE [LARGE SCALE GENOMIC DNA]</scope>
    <source>
        <strain evidence="2 3">123Y-2</strain>
    </source>
</reference>
<feature type="domain" description="Glycosyltransferase 2-like" evidence="1">
    <location>
        <begin position="6"/>
        <end position="151"/>
    </location>
</feature>
<name>A0AAW9WGR9_9FIRM</name>
<dbReference type="PANTHER" id="PTHR43179">
    <property type="entry name" value="RHAMNOSYLTRANSFERASE WBBL"/>
    <property type="match status" value="1"/>
</dbReference>
<dbReference type="AlphaFoldDB" id="A0AAW9WGR9"/>
<dbReference type="SUPFAM" id="SSF53448">
    <property type="entry name" value="Nucleotide-diphospho-sugar transferases"/>
    <property type="match status" value="1"/>
</dbReference>
<proteinExistence type="predicted"/>
<dbReference type="Pfam" id="PF00535">
    <property type="entry name" value="Glycos_transf_2"/>
    <property type="match status" value="1"/>
</dbReference>
<dbReference type="InterPro" id="IPR029044">
    <property type="entry name" value="Nucleotide-diphossugar_trans"/>
</dbReference>
<dbReference type="Gene3D" id="3.90.550.10">
    <property type="entry name" value="Spore Coat Polysaccharide Biosynthesis Protein SpsA, Chain A"/>
    <property type="match status" value="1"/>
</dbReference>
<comment type="caution">
    <text evidence="2">The sequence shown here is derived from an EMBL/GenBank/DDBJ whole genome shotgun (WGS) entry which is preliminary data.</text>
</comment>
<evidence type="ECO:0000313" key="2">
    <source>
        <dbReference type="EMBL" id="MUB63753.1"/>
    </source>
</evidence>
<protein>
    <submittedName>
        <fullName evidence="2">Glycosyltransferase</fullName>
    </submittedName>
</protein>
<sequence length="254" mass="29905">MDDLTISIVAYHNGEMIINAIESIEQYTDKNLKKRIFVIDNGGTPEEFSDILDKYPDMEYRNPGKNIGFGSGHNLTLPLLDSQYHAIVNPDIMLIEDSFSKLLDFMKRERVRMCIPKIVDENGNLQYSCRNEVTLCDMAVRRLPGRVFDQRRKRHTLQDHDYKTPFPVPFAQGSFLVMETKLLKCVNGFDERYFMYMEDADLCKKVSEITPIIYCPETSVVHKWEKGSHKNMRLFWIHLESMIRYYKKWGLKLR</sequence>
<gene>
    <name evidence="2" type="ORF">GNE07_11875</name>
</gene>
<dbReference type="InterPro" id="IPR001173">
    <property type="entry name" value="Glyco_trans_2-like"/>
</dbReference>
<dbReference type="Proteomes" id="UP000434223">
    <property type="component" value="Unassembled WGS sequence"/>
</dbReference>
<dbReference type="PANTHER" id="PTHR43179:SF10">
    <property type="entry name" value="GLYCOSYL TRANSFERASE"/>
    <property type="match status" value="1"/>
</dbReference>
<accession>A0AAW9WGR9</accession>
<evidence type="ECO:0000259" key="1">
    <source>
        <dbReference type="Pfam" id="PF00535"/>
    </source>
</evidence>
<evidence type="ECO:0000313" key="3">
    <source>
        <dbReference type="Proteomes" id="UP000434223"/>
    </source>
</evidence>
<organism evidence="2 3">
    <name type="scientific">Hungatella hathewayi</name>
    <dbReference type="NCBI Taxonomy" id="154046"/>
    <lineage>
        <taxon>Bacteria</taxon>
        <taxon>Bacillati</taxon>
        <taxon>Bacillota</taxon>
        <taxon>Clostridia</taxon>
        <taxon>Lachnospirales</taxon>
        <taxon>Lachnospiraceae</taxon>
        <taxon>Hungatella</taxon>
    </lineage>
</organism>
<dbReference type="RefSeq" id="WP_022030776.1">
    <property type="nucleotide sequence ID" value="NZ_CZAZ01000045.1"/>
</dbReference>
<dbReference type="EMBL" id="WNME01000006">
    <property type="protein sequence ID" value="MUB63753.1"/>
    <property type="molecule type" value="Genomic_DNA"/>
</dbReference>